<protein>
    <submittedName>
        <fullName evidence="5">HxlR family transcriptional regulator</fullName>
    </submittedName>
</protein>
<name>A0A1E2VD78_9GAMM</name>
<accession>A0A1E2VD78</accession>
<dbReference type="Pfam" id="PF01638">
    <property type="entry name" value="HxlR"/>
    <property type="match status" value="1"/>
</dbReference>
<keyword evidence="3" id="KW-0804">Transcription</keyword>
<dbReference type="SUPFAM" id="SSF46785">
    <property type="entry name" value="Winged helix' DNA-binding domain"/>
    <property type="match status" value="1"/>
</dbReference>
<evidence type="ECO:0000259" key="4">
    <source>
        <dbReference type="PROSITE" id="PS51118"/>
    </source>
</evidence>
<feature type="domain" description="HTH hxlR-type" evidence="4">
    <location>
        <begin position="12"/>
        <end position="112"/>
    </location>
</feature>
<keyword evidence="6" id="KW-1185">Reference proteome</keyword>
<dbReference type="PROSITE" id="PS51118">
    <property type="entry name" value="HTH_HXLR"/>
    <property type="match status" value="1"/>
</dbReference>
<evidence type="ECO:0000256" key="3">
    <source>
        <dbReference type="ARBA" id="ARBA00023163"/>
    </source>
</evidence>
<dbReference type="GO" id="GO:0003677">
    <property type="term" value="F:DNA binding"/>
    <property type="evidence" value="ECO:0007669"/>
    <property type="project" value="UniProtKB-KW"/>
</dbReference>
<evidence type="ECO:0000313" key="5">
    <source>
        <dbReference type="EMBL" id="ODC04766.1"/>
    </source>
</evidence>
<evidence type="ECO:0000256" key="1">
    <source>
        <dbReference type="ARBA" id="ARBA00023015"/>
    </source>
</evidence>
<dbReference type="InterPro" id="IPR036390">
    <property type="entry name" value="WH_DNA-bd_sf"/>
</dbReference>
<dbReference type="STRING" id="197479.BFW38_15760"/>
<sequence>MRPSSDTAQDPCPMVSFVQIISGKWAIPILYRLIVTANPIRFSELQRAVHPITQKELTKQLRLFEQRHLVTRRVYPEVPPRVEYQITPLGQSLKPTLDSLADWMRQHQHDLTTDD</sequence>
<dbReference type="RefSeq" id="WP_068999750.1">
    <property type="nucleotide sequence ID" value="NZ_MDTQ01000001.1"/>
</dbReference>
<comment type="caution">
    <text evidence="5">The sequence shown here is derived from an EMBL/GenBank/DDBJ whole genome shotgun (WGS) entry which is preliminary data.</text>
</comment>
<dbReference type="EMBL" id="MDTQ01000001">
    <property type="protein sequence ID" value="ODC04766.1"/>
    <property type="molecule type" value="Genomic_DNA"/>
</dbReference>
<dbReference type="PANTHER" id="PTHR33204">
    <property type="entry name" value="TRANSCRIPTIONAL REGULATOR, MARR FAMILY"/>
    <property type="match status" value="1"/>
</dbReference>
<proteinExistence type="predicted"/>
<dbReference type="InterPro" id="IPR036388">
    <property type="entry name" value="WH-like_DNA-bd_sf"/>
</dbReference>
<dbReference type="InterPro" id="IPR002577">
    <property type="entry name" value="HTH_HxlR"/>
</dbReference>
<dbReference type="Proteomes" id="UP000094291">
    <property type="component" value="Unassembled WGS sequence"/>
</dbReference>
<evidence type="ECO:0000313" key="6">
    <source>
        <dbReference type="Proteomes" id="UP000094291"/>
    </source>
</evidence>
<dbReference type="OrthoDB" id="9807069at2"/>
<keyword evidence="1" id="KW-0805">Transcription regulation</keyword>
<dbReference type="AlphaFoldDB" id="A0A1E2VD78"/>
<evidence type="ECO:0000256" key="2">
    <source>
        <dbReference type="ARBA" id="ARBA00023125"/>
    </source>
</evidence>
<reference evidence="5 6" key="1">
    <citation type="submission" date="2016-08" db="EMBL/GenBank/DDBJ databases">
        <authorList>
            <person name="Seilhamer J.J."/>
        </authorList>
    </citation>
    <scope>NUCLEOTIDE SEQUENCE [LARGE SCALE GENOMIC DNA]</scope>
    <source>
        <strain evidence="5 6">PH27A</strain>
    </source>
</reference>
<keyword evidence="2" id="KW-0238">DNA-binding</keyword>
<dbReference type="Gene3D" id="1.10.10.10">
    <property type="entry name" value="Winged helix-like DNA-binding domain superfamily/Winged helix DNA-binding domain"/>
    <property type="match status" value="1"/>
</dbReference>
<organism evidence="5 6">
    <name type="scientific">Terasakiispira papahanaumokuakeensis</name>
    <dbReference type="NCBI Taxonomy" id="197479"/>
    <lineage>
        <taxon>Bacteria</taxon>
        <taxon>Pseudomonadati</taxon>
        <taxon>Pseudomonadota</taxon>
        <taxon>Gammaproteobacteria</taxon>
        <taxon>Oceanospirillales</taxon>
        <taxon>Terasakiispira</taxon>
    </lineage>
</organism>
<gene>
    <name evidence="5" type="ORF">BFW38_15760</name>
</gene>